<proteinExistence type="predicted"/>
<accession>A0A8J2NSW9</accession>
<sequence>MASPAVETKSCECACEKVPGCDSSCVCTVPCAFNSESKTFNWVCDCKSFKCKFQIRCNNKDQPCSASDTELFTLKCHCEKLECNLQIRKCNGCEIIRVECGGPTEGGCCKSKPESGSQCCKGDHSH</sequence>
<organism evidence="1 2">
    <name type="scientific">Allacma fusca</name>
    <dbReference type="NCBI Taxonomy" id="39272"/>
    <lineage>
        <taxon>Eukaryota</taxon>
        <taxon>Metazoa</taxon>
        <taxon>Ecdysozoa</taxon>
        <taxon>Arthropoda</taxon>
        <taxon>Hexapoda</taxon>
        <taxon>Collembola</taxon>
        <taxon>Symphypleona</taxon>
        <taxon>Sminthuridae</taxon>
        <taxon>Allacma</taxon>
    </lineage>
</organism>
<evidence type="ECO:0000313" key="2">
    <source>
        <dbReference type="Proteomes" id="UP000708208"/>
    </source>
</evidence>
<gene>
    <name evidence="1" type="ORF">AFUS01_LOCUS9212</name>
</gene>
<dbReference type="Proteomes" id="UP000708208">
    <property type="component" value="Unassembled WGS sequence"/>
</dbReference>
<evidence type="ECO:0000313" key="1">
    <source>
        <dbReference type="EMBL" id="CAG7719913.1"/>
    </source>
</evidence>
<name>A0A8J2NSW9_9HEXA</name>
<comment type="caution">
    <text evidence="1">The sequence shown here is derived from an EMBL/GenBank/DDBJ whole genome shotgun (WGS) entry which is preliminary data.</text>
</comment>
<protein>
    <submittedName>
        <fullName evidence="1">Uncharacterized protein</fullName>
    </submittedName>
</protein>
<dbReference type="EMBL" id="CAJVCH010065669">
    <property type="protein sequence ID" value="CAG7719913.1"/>
    <property type="molecule type" value="Genomic_DNA"/>
</dbReference>
<dbReference type="AlphaFoldDB" id="A0A8J2NSW9"/>
<reference evidence="1" key="1">
    <citation type="submission" date="2021-06" db="EMBL/GenBank/DDBJ databases">
        <authorList>
            <person name="Hodson N. C."/>
            <person name="Mongue J. A."/>
            <person name="Jaron S. K."/>
        </authorList>
    </citation>
    <scope>NUCLEOTIDE SEQUENCE</scope>
</reference>
<keyword evidence="2" id="KW-1185">Reference proteome</keyword>